<gene>
    <name evidence="2" type="ORF">NTJ_05712</name>
</gene>
<dbReference type="Pfam" id="PF02958">
    <property type="entry name" value="EcKL"/>
    <property type="match status" value="1"/>
</dbReference>
<evidence type="ECO:0000313" key="2">
    <source>
        <dbReference type="EMBL" id="BES92905.1"/>
    </source>
</evidence>
<dbReference type="InterPro" id="IPR004119">
    <property type="entry name" value="EcKL"/>
</dbReference>
<sequence>MLQDPILVGLENDHHFLECILRGAEGNRDLEVTAAEATPCCKSGDNYMSSITRVLISGCDRSGKAFKRSVLMKRQPANVVRRLTFRCDPAFRNETCSYETIVPLMAEFAGCSMPFPECLHASSQLIVLQDLKPLGFGMADRLKGLDLDHSLLALKALAQFHGTSLAMKHSEPEKFQGIRSLTTELAFSQDSEPVFGASVENGLKMALIALEEKNSEKTVGSSWTFFEAVHKLNLLRGSVFRRLRAAVQPLEPLGVLCHGDLWLNNMLFRYENNTPTEVKFVDLQVMRYSSLATDILYFLCTSVEPSVLSFYHDDLIVAYHQSLTETLEKLAPGAPQIAIAQINDQIEDLALFGLLMGFLLLPAITVESDLIDLDSMQHGEDLASKFEQQREQMMSAKYRERVRSLVLYFIERNFI</sequence>
<dbReference type="EMBL" id="AP028912">
    <property type="protein sequence ID" value="BES92905.1"/>
    <property type="molecule type" value="Genomic_DNA"/>
</dbReference>
<protein>
    <recommendedName>
        <fullName evidence="1">CHK kinase-like domain-containing protein</fullName>
    </recommendedName>
</protein>
<dbReference type="SUPFAM" id="SSF56112">
    <property type="entry name" value="Protein kinase-like (PK-like)"/>
    <property type="match status" value="1"/>
</dbReference>
<dbReference type="InterPro" id="IPR011009">
    <property type="entry name" value="Kinase-like_dom_sf"/>
</dbReference>
<evidence type="ECO:0000259" key="1">
    <source>
        <dbReference type="SMART" id="SM00587"/>
    </source>
</evidence>
<dbReference type="SMART" id="SM00587">
    <property type="entry name" value="CHK"/>
    <property type="match status" value="1"/>
</dbReference>
<evidence type="ECO:0000313" key="3">
    <source>
        <dbReference type="Proteomes" id="UP001307889"/>
    </source>
</evidence>
<dbReference type="PANTHER" id="PTHR11012:SF47">
    <property type="entry name" value="GH22833P"/>
    <property type="match status" value="1"/>
</dbReference>
<name>A0ABN7AKZ5_9HEMI</name>
<organism evidence="2 3">
    <name type="scientific">Nesidiocoris tenuis</name>
    <dbReference type="NCBI Taxonomy" id="355587"/>
    <lineage>
        <taxon>Eukaryota</taxon>
        <taxon>Metazoa</taxon>
        <taxon>Ecdysozoa</taxon>
        <taxon>Arthropoda</taxon>
        <taxon>Hexapoda</taxon>
        <taxon>Insecta</taxon>
        <taxon>Pterygota</taxon>
        <taxon>Neoptera</taxon>
        <taxon>Paraneoptera</taxon>
        <taxon>Hemiptera</taxon>
        <taxon>Heteroptera</taxon>
        <taxon>Panheteroptera</taxon>
        <taxon>Cimicomorpha</taxon>
        <taxon>Miridae</taxon>
        <taxon>Dicyphina</taxon>
        <taxon>Nesidiocoris</taxon>
    </lineage>
</organism>
<proteinExistence type="predicted"/>
<dbReference type="Proteomes" id="UP001307889">
    <property type="component" value="Chromosome 4"/>
</dbReference>
<feature type="domain" description="CHK kinase-like" evidence="1">
    <location>
        <begin position="126"/>
        <end position="329"/>
    </location>
</feature>
<reference evidence="2 3" key="1">
    <citation type="submission" date="2023-09" db="EMBL/GenBank/DDBJ databases">
        <title>Nesidiocoris tenuis whole genome shotgun sequence.</title>
        <authorList>
            <person name="Shibata T."/>
            <person name="Shimoda M."/>
            <person name="Kobayashi T."/>
            <person name="Uehara T."/>
        </authorList>
    </citation>
    <scope>NUCLEOTIDE SEQUENCE [LARGE SCALE GENOMIC DNA]</scope>
    <source>
        <strain evidence="2 3">Japan</strain>
    </source>
</reference>
<accession>A0ABN7AKZ5</accession>
<dbReference type="Gene3D" id="3.90.1200.10">
    <property type="match status" value="1"/>
</dbReference>
<dbReference type="PANTHER" id="PTHR11012">
    <property type="entry name" value="PROTEIN KINASE-LIKE DOMAIN-CONTAINING"/>
    <property type="match status" value="1"/>
</dbReference>
<keyword evidence="3" id="KW-1185">Reference proteome</keyword>
<dbReference type="InterPro" id="IPR015897">
    <property type="entry name" value="CHK_kinase-like"/>
</dbReference>